<evidence type="ECO:0000313" key="8">
    <source>
        <dbReference type="EMBL" id="EEF80306.1"/>
    </source>
</evidence>
<dbReference type="EMBL" id="GG657895">
    <property type="protein sequence ID" value="EEF80230.1"/>
    <property type="molecule type" value="Genomic_DNA"/>
</dbReference>
<evidence type="ECO:0000313" key="6">
    <source>
        <dbReference type="EMBL" id="EEF80107.1"/>
    </source>
</evidence>
<dbReference type="EMBL" id="GG657892">
    <property type="protein sequence ID" value="EEF80611.1"/>
    <property type="molecule type" value="Genomic_DNA"/>
</dbReference>
<dbReference type="EMBL" id="GG657904">
    <property type="protein sequence ID" value="EEF78875.1"/>
    <property type="molecule type" value="Genomic_DNA"/>
</dbReference>
<organism evidence="12 13">
    <name type="scientific">Methylophaga thiooxydans DMS010</name>
    <dbReference type="NCBI Taxonomy" id="637616"/>
    <lineage>
        <taxon>Bacteria</taxon>
        <taxon>Pseudomonadati</taxon>
        <taxon>Pseudomonadota</taxon>
        <taxon>Gammaproteobacteria</taxon>
        <taxon>Thiotrichales</taxon>
        <taxon>Piscirickettsiaceae</taxon>
        <taxon>Methylophaga</taxon>
    </lineage>
</organism>
<proteinExistence type="predicted"/>
<dbReference type="HOGENOM" id="CLU_1446128_0_0_6"/>
<dbReference type="EMBL" id="GG657900">
    <property type="protein sequence ID" value="EEF79031.1"/>
    <property type="molecule type" value="Genomic_DNA"/>
</dbReference>
<dbReference type="EMBL" id="GG657896">
    <property type="protein sequence ID" value="EEF80107.1"/>
    <property type="molecule type" value="Genomic_DNA"/>
</dbReference>
<reference evidence="12 13" key="2">
    <citation type="journal article" date="2011" name="J. Bacteriol.">
        <title>Draft genome sequence of the chemolithoheterotrophic, halophilic methylotroph Methylophaga thiooxydans DMS010.</title>
        <authorList>
            <person name="Boden R."/>
            <person name="Ferriera S."/>
            <person name="Johnson J."/>
            <person name="Kelly D.P."/>
            <person name="Murrell J.C."/>
            <person name="Schafer H."/>
        </authorList>
    </citation>
    <scope>NUCLEOTIDE SEQUENCE [LARGE SCALE GENOMIC DNA]</scope>
    <source>
        <strain evidence="12 13">DMS010</strain>
    </source>
</reference>
<dbReference type="EMBL" id="GG657895">
    <property type="protein sequence ID" value="EEF80306.1"/>
    <property type="molecule type" value="Genomic_DNA"/>
</dbReference>
<evidence type="ECO:0000313" key="3">
    <source>
        <dbReference type="EMBL" id="EEF78904.1"/>
    </source>
</evidence>
<dbReference type="EMBL" id="GG657898">
    <property type="protein sequence ID" value="EEF79718.1"/>
    <property type="molecule type" value="Genomic_DNA"/>
</dbReference>
<dbReference type="EMBL" id="GG657884">
    <property type="protein sequence ID" value="EEF81050.1"/>
    <property type="molecule type" value="Genomic_DNA"/>
</dbReference>
<dbReference type="InterPro" id="IPR014972">
    <property type="entry name" value="Phage_Mu_Gp37"/>
</dbReference>
<evidence type="ECO:0000313" key="9">
    <source>
        <dbReference type="EMBL" id="EEF80357.1"/>
    </source>
</evidence>
<evidence type="ECO:0000313" key="7">
    <source>
        <dbReference type="EMBL" id="EEF80230.1"/>
    </source>
</evidence>
<evidence type="ECO:0000313" key="4">
    <source>
        <dbReference type="EMBL" id="EEF79031.1"/>
    </source>
</evidence>
<evidence type="ECO:0000313" key="13">
    <source>
        <dbReference type="Proteomes" id="UP000004679"/>
    </source>
</evidence>
<name>C0N2G1_9GAMM</name>
<dbReference type="Proteomes" id="UP000004679">
    <property type="component" value="Unassembled WGS sequence"/>
</dbReference>
<keyword evidence="13" id="KW-1185">Reference proteome</keyword>
<sequence>MNSISTVEDHIIEKAQALFGNTLSAAEVLPSALNLAVLKQLVASNRTPGVYTTFLGGQGNSRGSLNGRFDVYVITRHVGNHSARRRGDTTTIGAYDILAALIPKLHESTIAGVGSLALKNVRNLFSMQLEQSFKATMYAVTFELPNMPFPNDFDPSTLADFVTFHAEHSLVDGDDEPDAIDHITLEQ</sequence>
<dbReference type="EMBL" id="GG657888">
    <property type="protein sequence ID" value="EEF80810.1"/>
    <property type="molecule type" value="Genomic_DNA"/>
</dbReference>
<accession>C0N2G1</accession>
<dbReference type="EMBL" id="GG657903">
    <property type="protein sequence ID" value="EEF78904.1"/>
    <property type="molecule type" value="Genomic_DNA"/>
</dbReference>
<evidence type="ECO:0000313" key="1">
    <source>
        <dbReference type="EMBL" id="EEF78402.1"/>
    </source>
</evidence>
<gene>
    <name evidence="7" type="ORF">MDMS009_1126</name>
    <name evidence="8" type="ORF">MDMS009_1202</name>
    <name evidence="6" type="ORF">MDMS009_1264</name>
    <name evidence="5" type="ORF">MDMS009_1656</name>
    <name evidence="4" type="ORF">MDMS009_2291</name>
    <name evidence="3" type="ORF">MDMS009_2421</name>
    <name evidence="2" type="ORF">MDMS009_2619</name>
    <name evidence="1" type="ORF">MDMS009_2946</name>
    <name evidence="12" type="ORF">MDMS009_370</name>
    <name evidence="11" type="ORF">MDMS009_537</name>
    <name evidence="10" type="ORF">MDMS009_936</name>
    <name evidence="9" type="ORF">MDMS009_970</name>
</gene>
<protein>
    <submittedName>
        <fullName evidence="12">Uncharacterized protein</fullName>
    </submittedName>
</protein>
<dbReference type="EMBL" id="GG657907">
    <property type="protein sequence ID" value="EEF78402.1"/>
    <property type="molecule type" value="Genomic_DNA"/>
</dbReference>
<dbReference type="EMBL" id="GG657893">
    <property type="protein sequence ID" value="EEF80357.1"/>
    <property type="molecule type" value="Genomic_DNA"/>
</dbReference>
<dbReference type="AlphaFoldDB" id="C0N2G1"/>
<reference evidence="12" key="1">
    <citation type="submission" date="2008-01" db="EMBL/GenBank/DDBJ databases">
        <authorList>
            <person name="Schaefer H."/>
            <person name="Ferriera S."/>
            <person name="Johnson J."/>
            <person name="Kravitz S."/>
            <person name="Beeson K."/>
            <person name="Sutton G."/>
            <person name="Rogers Y.-H."/>
            <person name="Friedman R."/>
            <person name="Frazier M."/>
            <person name="Venter J.C."/>
        </authorList>
    </citation>
    <scope>NUCLEOTIDE SEQUENCE</scope>
    <source>
        <strain evidence="12">DMS010</strain>
    </source>
</reference>
<evidence type="ECO:0000313" key="12">
    <source>
        <dbReference type="EMBL" id="EEF81050.1"/>
    </source>
</evidence>
<evidence type="ECO:0000313" key="11">
    <source>
        <dbReference type="EMBL" id="EEF80810.1"/>
    </source>
</evidence>
<evidence type="ECO:0000313" key="2">
    <source>
        <dbReference type="EMBL" id="EEF78875.1"/>
    </source>
</evidence>
<dbReference type="Pfam" id="PF08873">
    <property type="entry name" value="Phage_Mu_Gp37"/>
    <property type="match status" value="1"/>
</dbReference>
<dbReference type="RefSeq" id="WP_008290165.1">
    <property type="nucleotide sequence ID" value="NZ_GG657884.1"/>
</dbReference>
<evidence type="ECO:0000313" key="10">
    <source>
        <dbReference type="EMBL" id="EEF80611.1"/>
    </source>
</evidence>
<evidence type="ECO:0000313" key="5">
    <source>
        <dbReference type="EMBL" id="EEF79718.1"/>
    </source>
</evidence>